<evidence type="ECO:0000256" key="1">
    <source>
        <dbReference type="SAM" id="Phobius"/>
    </source>
</evidence>
<evidence type="ECO:0000313" key="2">
    <source>
        <dbReference type="EMBL" id="CAG8793525.1"/>
    </source>
</evidence>
<keyword evidence="3" id="KW-1185">Reference proteome</keyword>
<comment type="caution">
    <text evidence="2">The sequence shown here is derived from an EMBL/GenBank/DDBJ whole genome shotgun (WGS) entry which is preliminary data.</text>
</comment>
<keyword evidence="1" id="KW-0812">Transmembrane</keyword>
<proteinExistence type="predicted"/>
<dbReference type="AlphaFoldDB" id="A0A9N9JRB6"/>
<dbReference type="Proteomes" id="UP000789405">
    <property type="component" value="Unassembled WGS sequence"/>
</dbReference>
<dbReference type="OrthoDB" id="2457155at2759"/>
<reference evidence="2" key="1">
    <citation type="submission" date="2021-06" db="EMBL/GenBank/DDBJ databases">
        <authorList>
            <person name="Kallberg Y."/>
            <person name="Tangrot J."/>
            <person name="Rosling A."/>
        </authorList>
    </citation>
    <scope>NUCLEOTIDE SEQUENCE</scope>
    <source>
        <strain evidence="2">MA453B</strain>
    </source>
</reference>
<feature type="transmembrane region" description="Helical" evidence="1">
    <location>
        <begin position="29"/>
        <end position="47"/>
    </location>
</feature>
<protein>
    <submittedName>
        <fullName evidence="2">23993_t:CDS:1</fullName>
    </submittedName>
</protein>
<organism evidence="2 3">
    <name type="scientific">Dentiscutata erythropus</name>
    <dbReference type="NCBI Taxonomy" id="1348616"/>
    <lineage>
        <taxon>Eukaryota</taxon>
        <taxon>Fungi</taxon>
        <taxon>Fungi incertae sedis</taxon>
        <taxon>Mucoromycota</taxon>
        <taxon>Glomeromycotina</taxon>
        <taxon>Glomeromycetes</taxon>
        <taxon>Diversisporales</taxon>
        <taxon>Gigasporaceae</taxon>
        <taxon>Dentiscutata</taxon>
    </lineage>
</organism>
<keyword evidence="1" id="KW-0472">Membrane</keyword>
<dbReference type="EMBL" id="CAJVPY010028957">
    <property type="protein sequence ID" value="CAG8793525.1"/>
    <property type="molecule type" value="Genomic_DNA"/>
</dbReference>
<sequence length="48" mass="5933">MIPRQSRKISFYEEYVEYVQTIPVEFHKWMLIINYMLVLVIFVIFTGF</sequence>
<accession>A0A9N9JRB6</accession>
<name>A0A9N9JRB6_9GLOM</name>
<feature type="non-terminal residue" evidence="2">
    <location>
        <position position="48"/>
    </location>
</feature>
<keyword evidence="1" id="KW-1133">Transmembrane helix</keyword>
<evidence type="ECO:0000313" key="3">
    <source>
        <dbReference type="Proteomes" id="UP000789405"/>
    </source>
</evidence>
<gene>
    <name evidence="2" type="ORF">DERYTH_LOCUS21897</name>
</gene>